<sequence>MRLSPEQQRAAGIAVQVLTETRQRPEFSAYARVADIQPLLNLATRLRALQAERTVSRTTLGASQKALERTAKLHKEDAASARSLQQAQAQQAGDAARAAAAEQQLAILRTEALQQWGATLAGWAFSPSHPTLERLLLRQDVLVELALPPERTMPAGTEQIRLARQGDKRHTVEGRLVSAAPRTGDITQGETWFAVAPADALRTGMRLDAWVPTEADAVAGVEFPVEAVLWRSGKPWVYLQIDDDRFERRLIPAYTDHGARWFVGTGVAPGDRLVINGAQLLLSEEFRGQIPAEDDD</sequence>
<dbReference type="KEGG" id="moz:MoryE10_07390"/>
<reference evidence="1" key="1">
    <citation type="submission" date="2019-06" db="EMBL/GenBank/DDBJ databases">
        <title>Complete genome sequence of Methylogaea oryzae strain JCM16910.</title>
        <authorList>
            <person name="Asakawa S."/>
        </authorList>
    </citation>
    <scope>NUCLEOTIDE SEQUENCE</scope>
    <source>
        <strain evidence="1">E10</strain>
    </source>
</reference>
<name>A0A8D4VL55_9GAMM</name>
<dbReference type="EMBL" id="AP019782">
    <property type="protein sequence ID" value="BBL70133.1"/>
    <property type="molecule type" value="Genomic_DNA"/>
</dbReference>
<dbReference type="Proteomes" id="UP000824988">
    <property type="component" value="Chromosome"/>
</dbReference>
<keyword evidence="2" id="KW-1185">Reference proteome</keyword>
<evidence type="ECO:0008006" key="3">
    <source>
        <dbReference type="Google" id="ProtNLM"/>
    </source>
</evidence>
<accession>A0A8D4VL55</accession>
<protein>
    <recommendedName>
        <fullName evidence="3">Efflux RND transporter periplasmic adaptor subunit</fullName>
    </recommendedName>
</protein>
<organism evidence="1 2">
    <name type="scientific">Methylogaea oryzae</name>
    <dbReference type="NCBI Taxonomy" id="1295382"/>
    <lineage>
        <taxon>Bacteria</taxon>
        <taxon>Pseudomonadati</taxon>
        <taxon>Pseudomonadota</taxon>
        <taxon>Gammaproteobacteria</taxon>
        <taxon>Methylococcales</taxon>
        <taxon>Methylococcaceae</taxon>
        <taxon>Methylogaea</taxon>
    </lineage>
</organism>
<evidence type="ECO:0000313" key="1">
    <source>
        <dbReference type="EMBL" id="BBL70133.1"/>
    </source>
</evidence>
<gene>
    <name evidence="1" type="ORF">MoryE10_07390</name>
</gene>
<evidence type="ECO:0000313" key="2">
    <source>
        <dbReference type="Proteomes" id="UP000824988"/>
    </source>
</evidence>
<dbReference type="AlphaFoldDB" id="A0A8D4VL55"/>
<proteinExistence type="predicted"/>